<feature type="transmembrane region" description="Helical" evidence="1">
    <location>
        <begin position="61"/>
        <end position="82"/>
    </location>
</feature>
<gene>
    <name evidence="2" type="ORF">ElyMa_005505700</name>
</gene>
<keyword evidence="1" id="KW-0472">Membrane</keyword>
<organism evidence="2 3">
    <name type="scientific">Elysia marginata</name>
    <dbReference type="NCBI Taxonomy" id="1093978"/>
    <lineage>
        <taxon>Eukaryota</taxon>
        <taxon>Metazoa</taxon>
        <taxon>Spiralia</taxon>
        <taxon>Lophotrochozoa</taxon>
        <taxon>Mollusca</taxon>
        <taxon>Gastropoda</taxon>
        <taxon>Heterobranchia</taxon>
        <taxon>Euthyneura</taxon>
        <taxon>Panpulmonata</taxon>
        <taxon>Sacoglossa</taxon>
        <taxon>Placobranchoidea</taxon>
        <taxon>Plakobranchidae</taxon>
        <taxon>Elysia</taxon>
    </lineage>
</organism>
<evidence type="ECO:0000313" key="3">
    <source>
        <dbReference type="Proteomes" id="UP000762676"/>
    </source>
</evidence>
<dbReference type="Proteomes" id="UP000762676">
    <property type="component" value="Unassembled WGS sequence"/>
</dbReference>
<keyword evidence="3" id="KW-1185">Reference proteome</keyword>
<dbReference type="EMBL" id="BMAT01010983">
    <property type="protein sequence ID" value="GFR64381.1"/>
    <property type="molecule type" value="Genomic_DNA"/>
</dbReference>
<keyword evidence="1" id="KW-1133">Transmembrane helix</keyword>
<reference evidence="2 3" key="1">
    <citation type="journal article" date="2021" name="Elife">
        <title>Chloroplast acquisition without the gene transfer in kleptoplastic sea slugs, Plakobranchus ocellatus.</title>
        <authorList>
            <person name="Maeda T."/>
            <person name="Takahashi S."/>
            <person name="Yoshida T."/>
            <person name="Shimamura S."/>
            <person name="Takaki Y."/>
            <person name="Nagai Y."/>
            <person name="Toyoda A."/>
            <person name="Suzuki Y."/>
            <person name="Arimoto A."/>
            <person name="Ishii H."/>
            <person name="Satoh N."/>
            <person name="Nishiyama T."/>
            <person name="Hasebe M."/>
            <person name="Maruyama T."/>
            <person name="Minagawa J."/>
            <person name="Obokata J."/>
            <person name="Shigenobu S."/>
        </authorList>
    </citation>
    <scope>NUCLEOTIDE SEQUENCE [LARGE SCALE GENOMIC DNA]</scope>
</reference>
<name>A0AAV4EUF6_9GAST</name>
<evidence type="ECO:0000313" key="2">
    <source>
        <dbReference type="EMBL" id="GFR64381.1"/>
    </source>
</evidence>
<sequence>MNCSCHGKGFREKNVENVSLMARASLAPLVVYLRIWWKALGSSFVEPLSSKRRVPRSRSSCNILCKTVVAITIFVTMSGITANLV</sequence>
<keyword evidence="1" id="KW-0812">Transmembrane</keyword>
<evidence type="ECO:0000256" key="1">
    <source>
        <dbReference type="SAM" id="Phobius"/>
    </source>
</evidence>
<protein>
    <submittedName>
        <fullName evidence="2">Uncharacterized protein</fullName>
    </submittedName>
</protein>
<dbReference type="AlphaFoldDB" id="A0AAV4EUF6"/>
<accession>A0AAV4EUF6</accession>
<comment type="caution">
    <text evidence="2">The sequence shown here is derived from an EMBL/GenBank/DDBJ whole genome shotgun (WGS) entry which is preliminary data.</text>
</comment>
<proteinExistence type="predicted"/>